<dbReference type="Proteomes" id="UP001165065">
    <property type="component" value="Unassembled WGS sequence"/>
</dbReference>
<accession>A0A9W7L4Z3</accession>
<keyword evidence="2" id="KW-1185">Reference proteome</keyword>
<protein>
    <submittedName>
        <fullName evidence="1">Uncharacterized protein</fullName>
    </submittedName>
</protein>
<organism evidence="1 2">
    <name type="scientific">Triparma columacea</name>
    <dbReference type="NCBI Taxonomy" id="722753"/>
    <lineage>
        <taxon>Eukaryota</taxon>
        <taxon>Sar</taxon>
        <taxon>Stramenopiles</taxon>
        <taxon>Ochrophyta</taxon>
        <taxon>Bolidophyceae</taxon>
        <taxon>Parmales</taxon>
        <taxon>Triparmaceae</taxon>
        <taxon>Triparma</taxon>
    </lineage>
</organism>
<evidence type="ECO:0000313" key="2">
    <source>
        <dbReference type="Proteomes" id="UP001165065"/>
    </source>
</evidence>
<sequence length="274" mass="30274">MVRIKNPQVRRWVLDLISPVILTPPSTPLPLARSLPITQVYKHFTESYTRSTLVEFLDSEELAALEECDSDQFQHGGFYLSAKAASDDAEESAAVNEMLNDAYCHGVGFYQEESKTEVRMALQEMNGDELADQAFEHLKATILEQARAFEEMRSDPFLHGGVESAEEVRAFSDMMADKNVCGSFNVIESTSAPTVGDDDEEMFFEGVDIEGRLNDIPVIENLRRSLVSMGVESMPHSDSNSALDNEDVIVSGEKTEGKLSRSPSGVALCDLSAY</sequence>
<name>A0A9W7L4Z3_9STRA</name>
<dbReference type="OrthoDB" id="10395251at2759"/>
<reference evidence="2" key="1">
    <citation type="journal article" date="2023" name="Commun. Biol.">
        <title>Genome analysis of Parmales, the sister group of diatoms, reveals the evolutionary specialization of diatoms from phago-mixotrophs to photoautotrophs.</title>
        <authorList>
            <person name="Ban H."/>
            <person name="Sato S."/>
            <person name="Yoshikawa S."/>
            <person name="Yamada K."/>
            <person name="Nakamura Y."/>
            <person name="Ichinomiya M."/>
            <person name="Sato N."/>
            <person name="Blanc-Mathieu R."/>
            <person name="Endo H."/>
            <person name="Kuwata A."/>
            <person name="Ogata H."/>
        </authorList>
    </citation>
    <scope>NUCLEOTIDE SEQUENCE [LARGE SCALE GENOMIC DNA]</scope>
</reference>
<dbReference type="AlphaFoldDB" id="A0A9W7L4Z3"/>
<proteinExistence type="predicted"/>
<gene>
    <name evidence="1" type="ORF">TrCOL_g875</name>
</gene>
<evidence type="ECO:0000313" key="1">
    <source>
        <dbReference type="EMBL" id="GMI32590.1"/>
    </source>
</evidence>
<comment type="caution">
    <text evidence="1">The sequence shown here is derived from an EMBL/GenBank/DDBJ whole genome shotgun (WGS) entry which is preliminary data.</text>
</comment>
<dbReference type="EMBL" id="BRYA01000020">
    <property type="protein sequence ID" value="GMI32590.1"/>
    <property type="molecule type" value="Genomic_DNA"/>
</dbReference>